<evidence type="ECO:0000313" key="2">
    <source>
        <dbReference type="EMBL" id="PXF46595.1"/>
    </source>
</evidence>
<feature type="compositionally biased region" description="Polar residues" evidence="1">
    <location>
        <begin position="82"/>
        <end position="96"/>
    </location>
</feature>
<evidence type="ECO:0000256" key="1">
    <source>
        <dbReference type="SAM" id="MobiDB-lite"/>
    </source>
</evidence>
<organism evidence="2 3">
    <name type="scientific">Gracilariopsis chorda</name>
    <dbReference type="NCBI Taxonomy" id="448386"/>
    <lineage>
        <taxon>Eukaryota</taxon>
        <taxon>Rhodophyta</taxon>
        <taxon>Florideophyceae</taxon>
        <taxon>Rhodymeniophycidae</taxon>
        <taxon>Gracilariales</taxon>
        <taxon>Gracilariaceae</taxon>
        <taxon>Gracilariopsis</taxon>
    </lineage>
</organism>
<proteinExistence type="predicted"/>
<dbReference type="Proteomes" id="UP000247409">
    <property type="component" value="Unassembled WGS sequence"/>
</dbReference>
<keyword evidence="3" id="KW-1185">Reference proteome</keyword>
<evidence type="ECO:0000313" key="3">
    <source>
        <dbReference type="Proteomes" id="UP000247409"/>
    </source>
</evidence>
<name>A0A2V3IX02_9FLOR</name>
<comment type="caution">
    <text evidence="2">The sequence shown here is derived from an EMBL/GenBank/DDBJ whole genome shotgun (WGS) entry which is preliminary data.</text>
</comment>
<reference evidence="2 3" key="1">
    <citation type="journal article" date="2018" name="Mol. Biol. Evol.">
        <title>Analysis of the draft genome of the red seaweed Gracilariopsis chorda provides insights into genome size evolution in Rhodophyta.</title>
        <authorList>
            <person name="Lee J."/>
            <person name="Yang E.C."/>
            <person name="Graf L."/>
            <person name="Yang J.H."/>
            <person name="Qiu H."/>
            <person name="Zel Zion U."/>
            <person name="Chan C.X."/>
            <person name="Stephens T.G."/>
            <person name="Weber A.P.M."/>
            <person name="Boo G.H."/>
            <person name="Boo S.M."/>
            <person name="Kim K.M."/>
            <person name="Shin Y."/>
            <person name="Jung M."/>
            <person name="Lee S.J."/>
            <person name="Yim H.S."/>
            <person name="Lee J.H."/>
            <person name="Bhattacharya D."/>
            <person name="Yoon H.S."/>
        </authorList>
    </citation>
    <scope>NUCLEOTIDE SEQUENCE [LARGE SCALE GENOMIC DNA]</scope>
    <source>
        <strain evidence="2 3">SKKU-2015</strain>
        <tissue evidence="2">Whole body</tissue>
    </source>
</reference>
<gene>
    <name evidence="2" type="ORF">BWQ96_03584</name>
</gene>
<protein>
    <submittedName>
        <fullName evidence="2">Uncharacterized protein</fullName>
    </submittedName>
</protein>
<dbReference type="AlphaFoldDB" id="A0A2V3IX02"/>
<feature type="region of interest" description="Disordered" evidence="1">
    <location>
        <begin position="68"/>
        <end position="122"/>
    </location>
</feature>
<accession>A0A2V3IX02</accession>
<dbReference type="EMBL" id="NBIV01000035">
    <property type="protein sequence ID" value="PXF46595.1"/>
    <property type="molecule type" value="Genomic_DNA"/>
</dbReference>
<sequence>MPYPNLRRGKAQQFLAWLPRHLLDLTKLRHSEVRLKPKLEMLPRARYTMLLVESEVRFEEHTPFREAFAETSNAGNGKRSISLESSTGRSYHQSSAGRPEKSVSADPFMGNNDMDPEGRSLQ</sequence>